<feature type="transmembrane region" description="Helical" evidence="1">
    <location>
        <begin position="272"/>
        <end position="294"/>
    </location>
</feature>
<reference evidence="2 3" key="1">
    <citation type="submission" date="2017-09" db="EMBL/GenBank/DDBJ databases">
        <title>Phase variable restriction modification systems are present in the genome sequences of periodontal pathogens Prevotella intermedia, Tannerella forsythia and Porphyromonas gingivalis.</title>
        <authorList>
            <person name="Haigh R.D."/>
            <person name="Crawford L."/>
            <person name="Ralph J."/>
            <person name="Wanford J."/>
            <person name="Vartoukian S.R."/>
            <person name="Hijazib K."/>
            <person name="Wade W."/>
            <person name="Oggioni M.R."/>
        </authorList>
    </citation>
    <scope>NUCLEOTIDE SEQUENCE [LARGE SCALE GENOMIC DNA]</scope>
    <source>
        <strain evidence="2 3">WW2834</strain>
    </source>
</reference>
<organism evidence="2 3">
    <name type="scientific">Prevotella intermedia</name>
    <dbReference type="NCBI Taxonomy" id="28131"/>
    <lineage>
        <taxon>Bacteria</taxon>
        <taxon>Pseudomonadati</taxon>
        <taxon>Bacteroidota</taxon>
        <taxon>Bacteroidia</taxon>
        <taxon>Bacteroidales</taxon>
        <taxon>Prevotellaceae</taxon>
        <taxon>Prevotella</taxon>
    </lineage>
</organism>
<keyword evidence="1" id="KW-1133">Transmembrane helix</keyword>
<keyword evidence="1" id="KW-0472">Membrane</keyword>
<dbReference type="Proteomes" id="UP000219058">
    <property type="component" value="Unassembled WGS sequence"/>
</dbReference>
<evidence type="ECO:0000313" key="3">
    <source>
        <dbReference type="Proteomes" id="UP000219058"/>
    </source>
</evidence>
<evidence type="ECO:0000313" key="2">
    <source>
        <dbReference type="EMBL" id="PDP61419.1"/>
    </source>
</evidence>
<protein>
    <submittedName>
        <fullName evidence="2">Uncharacterized protein</fullName>
    </submittedName>
</protein>
<dbReference type="RefSeq" id="WP_097549255.1">
    <property type="nucleotide sequence ID" value="NZ_NSLY01000001.1"/>
</dbReference>
<dbReference type="EMBL" id="NSLY01000001">
    <property type="protein sequence ID" value="PDP61419.1"/>
    <property type="molecule type" value="Genomic_DNA"/>
</dbReference>
<proteinExistence type="predicted"/>
<feature type="transmembrane region" description="Helical" evidence="1">
    <location>
        <begin position="306"/>
        <end position="325"/>
    </location>
</feature>
<sequence>MDNSYYILSKEQVSIERLHICTWEFSEESSFIEFGLEFSYESFTRDSVEFYLAAPFIKEGDTVTCLLNNLSDRDNARFIFNDVVKGIENVEDDPRDGSILSFEKRGKITVLPCDIKIDDGVISFKIKKPNRYDGNLYFRVLIKIGNDTIAIRKKGIAQTSYIYDFKINETRNLPQNIYELKKNKGLEICKVKKMFCLHAVPDNFVFSFLDSSKLKNIRKLESIAFQKYLPEIKSISKDCYNIMFLKDDDHDGKESYSLFSICTEETIGSKQIALAIGANILCSLLFAFSSLRYIKDSNIEWYCQIPWEYWGALSILVLLFIYLFTPLKKKF</sequence>
<evidence type="ECO:0000256" key="1">
    <source>
        <dbReference type="SAM" id="Phobius"/>
    </source>
</evidence>
<dbReference type="AlphaFoldDB" id="A0A2A6EIS4"/>
<name>A0A2A6EIS4_PREIN</name>
<accession>A0A2A6EIS4</accession>
<comment type="caution">
    <text evidence="2">The sequence shown here is derived from an EMBL/GenBank/DDBJ whole genome shotgun (WGS) entry which is preliminary data.</text>
</comment>
<gene>
    <name evidence="2" type="ORF">CLI71_00215</name>
</gene>
<keyword evidence="1" id="KW-0812">Transmembrane</keyword>